<dbReference type="Pfam" id="PF12694">
    <property type="entry name" value="cpYpsA"/>
    <property type="match status" value="1"/>
</dbReference>
<dbReference type="Gene3D" id="3.40.50.450">
    <property type="match status" value="1"/>
</dbReference>
<evidence type="ECO:0008006" key="2">
    <source>
        <dbReference type="Google" id="ProtNLM"/>
    </source>
</evidence>
<proteinExistence type="predicted"/>
<gene>
    <name evidence="1" type="ORF">MNBD_DELTA04-1724</name>
</gene>
<reference evidence="1" key="1">
    <citation type="submission" date="2018-06" db="EMBL/GenBank/DDBJ databases">
        <authorList>
            <person name="Zhirakovskaya E."/>
        </authorList>
    </citation>
    <scope>NUCLEOTIDE SEQUENCE</scope>
</reference>
<protein>
    <recommendedName>
        <fullName evidence="2">Molybdenum cofactor carrier</fullName>
    </recommendedName>
</protein>
<dbReference type="InterPro" id="IPR024755">
    <property type="entry name" value="cpYpsA"/>
</dbReference>
<dbReference type="EMBL" id="UOEY01000117">
    <property type="protein sequence ID" value="VAW41050.1"/>
    <property type="molecule type" value="Genomic_DNA"/>
</dbReference>
<sequence>MKIISGGQTGADRAALDAARELELPHGGWLPRGRKTENGPLPRSYPLEELDSSEYRPRTEKNVLASDGTLIISFGPLTGGSALTESLARCHDRPCLHINLEETTDKQAVASIMAWLRRYHIATLNVAGPRASGDPRIYRAVLHLLKKITWQELDRKN</sequence>
<evidence type="ECO:0000313" key="1">
    <source>
        <dbReference type="EMBL" id="VAW41050.1"/>
    </source>
</evidence>
<organism evidence="1">
    <name type="scientific">hydrothermal vent metagenome</name>
    <dbReference type="NCBI Taxonomy" id="652676"/>
    <lineage>
        <taxon>unclassified sequences</taxon>
        <taxon>metagenomes</taxon>
        <taxon>ecological metagenomes</taxon>
    </lineage>
</organism>
<name>A0A3B0VKJ1_9ZZZZ</name>
<dbReference type="AlphaFoldDB" id="A0A3B0VKJ1"/>
<accession>A0A3B0VKJ1</accession>